<evidence type="ECO:0000313" key="2">
    <source>
        <dbReference type="EMBL" id="EFN57676.1"/>
    </source>
</evidence>
<keyword evidence="3" id="KW-1185">Reference proteome</keyword>
<feature type="region of interest" description="Disordered" evidence="1">
    <location>
        <begin position="86"/>
        <end position="121"/>
    </location>
</feature>
<dbReference type="GeneID" id="17356778"/>
<evidence type="ECO:0000313" key="3">
    <source>
        <dbReference type="Proteomes" id="UP000008141"/>
    </source>
</evidence>
<accession>E1Z8W2</accession>
<feature type="compositionally biased region" description="Polar residues" evidence="1">
    <location>
        <begin position="95"/>
        <end position="106"/>
    </location>
</feature>
<dbReference type="EMBL" id="GL433839">
    <property type="protein sequence ID" value="EFN57676.1"/>
    <property type="molecule type" value="Genomic_DNA"/>
</dbReference>
<dbReference type="Proteomes" id="UP000008141">
    <property type="component" value="Unassembled WGS sequence"/>
</dbReference>
<name>E1Z8W2_CHLVA</name>
<dbReference type="InParanoid" id="E1Z8W2"/>
<dbReference type="RefSeq" id="XP_005849778.1">
    <property type="nucleotide sequence ID" value="XM_005849716.1"/>
</dbReference>
<dbReference type="AlphaFoldDB" id="E1Z8W2"/>
<sequence length="430" mass="42206">MLHLRALGRAGKGLALRSSATLACAAPGSAVAEQAGAAARGGGWRSLLEGYGGAASRLTFAFGGREQDEEGASKAGTAAPWAARPLHTGPGLMAAQQQGSTFNNPDATAREAGRPTSGGPSGVGGAAGGYSLLGAAHAGLAASCFLAPTAIANFFFPGAALPQGFESQALVKLLGCGAGVGGAASLGLRQLADGGQLASPTAHRLQLGLMGFSSGAIALHALYSPSITLTSLLSGAAVMGTTFLIPYNHYVATNGGLKVGEAVKSYFGAVPDHLKITGLQSGLYSLLTPVLALAGASYLFAPGMSLAQVFGFVKGVDTFFWWQCVGGGLMTVAPAKLADGGRLNEPVAKTLNAGVMAAALGHLAGKAAAAAAAARGEVSPVLAGCFSLLGPMVAANQGGPMLPYVVGAWATALLTGGMGLFGGGAAKAAA</sequence>
<protein>
    <submittedName>
        <fullName evidence="2">Uncharacterized protein</fullName>
    </submittedName>
</protein>
<reference evidence="2 3" key="1">
    <citation type="journal article" date="2010" name="Plant Cell">
        <title>The Chlorella variabilis NC64A genome reveals adaptation to photosymbiosis, coevolution with viruses, and cryptic sex.</title>
        <authorList>
            <person name="Blanc G."/>
            <person name="Duncan G."/>
            <person name="Agarkova I."/>
            <person name="Borodovsky M."/>
            <person name="Gurnon J."/>
            <person name="Kuo A."/>
            <person name="Lindquist E."/>
            <person name="Lucas S."/>
            <person name="Pangilinan J."/>
            <person name="Polle J."/>
            <person name="Salamov A."/>
            <person name="Terry A."/>
            <person name="Yamada T."/>
            <person name="Dunigan D.D."/>
            <person name="Grigoriev I.V."/>
            <person name="Claverie J.M."/>
            <person name="Van Etten J.L."/>
        </authorList>
    </citation>
    <scope>NUCLEOTIDE SEQUENCE [LARGE SCALE GENOMIC DNA]</scope>
    <source>
        <strain evidence="2 3">NC64A</strain>
    </source>
</reference>
<evidence type="ECO:0000256" key="1">
    <source>
        <dbReference type="SAM" id="MobiDB-lite"/>
    </source>
</evidence>
<organism evidence="3">
    <name type="scientific">Chlorella variabilis</name>
    <name type="common">Green alga</name>
    <dbReference type="NCBI Taxonomy" id="554065"/>
    <lineage>
        <taxon>Eukaryota</taxon>
        <taxon>Viridiplantae</taxon>
        <taxon>Chlorophyta</taxon>
        <taxon>core chlorophytes</taxon>
        <taxon>Trebouxiophyceae</taxon>
        <taxon>Chlorellales</taxon>
        <taxon>Chlorellaceae</taxon>
        <taxon>Chlorella clade</taxon>
        <taxon>Chlorella</taxon>
    </lineage>
</organism>
<dbReference type="KEGG" id="cvr:CHLNCDRAFT_57213"/>
<dbReference type="OrthoDB" id="514390at2759"/>
<proteinExistence type="predicted"/>
<gene>
    <name evidence="2" type="ORF">CHLNCDRAFT_57213</name>
</gene>